<dbReference type="AlphaFoldDB" id="L0ACB3"/>
<dbReference type="HOGENOM" id="CLU_045518_2_1_2"/>
<dbReference type="eggNOG" id="arCOG01367">
    <property type="taxonomic scope" value="Archaea"/>
</dbReference>
<evidence type="ECO:0000259" key="1">
    <source>
        <dbReference type="Pfam" id="PF04321"/>
    </source>
</evidence>
<dbReference type="Pfam" id="PF04321">
    <property type="entry name" value="RmlD_sub_bind"/>
    <property type="match status" value="1"/>
</dbReference>
<dbReference type="InterPro" id="IPR036291">
    <property type="entry name" value="NAD(P)-bd_dom_sf"/>
</dbReference>
<name>L0ACB3_CALLD</name>
<dbReference type="PANTHER" id="PTHR10491:SF4">
    <property type="entry name" value="METHIONINE ADENOSYLTRANSFERASE 2 SUBUNIT BETA"/>
    <property type="match status" value="1"/>
</dbReference>
<dbReference type="InterPro" id="IPR005913">
    <property type="entry name" value="dTDP_dehydrorham_reduct"/>
</dbReference>
<accession>L0ACB3</accession>
<proteinExistence type="predicted"/>
<evidence type="ECO:0000313" key="2">
    <source>
        <dbReference type="EMBL" id="AFZ70675.1"/>
    </source>
</evidence>
<dbReference type="InParanoid" id="L0ACB3"/>
<evidence type="ECO:0000313" key="3">
    <source>
        <dbReference type="Proteomes" id="UP000010469"/>
    </source>
</evidence>
<reference evidence="3" key="1">
    <citation type="submission" date="2012-03" db="EMBL/GenBank/DDBJ databases">
        <title>Complete genome of Caldisphaera lagunensis DSM 15908.</title>
        <authorList>
            <person name="Lucas S."/>
            <person name="Copeland A."/>
            <person name="Lapidus A."/>
            <person name="Glavina del Rio T."/>
            <person name="Dalin E."/>
            <person name="Tice H."/>
            <person name="Bruce D."/>
            <person name="Goodwin L."/>
            <person name="Pitluck S."/>
            <person name="Peters L."/>
            <person name="Mikhailova N."/>
            <person name="Teshima H."/>
            <person name="Kyrpides N."/>
            <person name="Mavromatis K."/>
            <person name="Ivanova N."/>
            <person name="Brettin T."/>
            <person name="Detter J.C."/>
            <person name="Han C."/>
            <person name="Larimer F."/>
            <person name="Land M."/>
            <person name="Hauser L."/>
            <person name="Markowitz V."/>
            <person name="Cheng J.-F."/>
            <person name="Hugenholtz P."/>
            <person name="Woyke T."/>
            <person name="Wu D."/>
            <person name="Spring S."/>
            <person name="Schroeder M."/>
            <person name="Brambilla E."/>
            <person name="Klenk H.-P."/>
            <person name="Eisen J.A."/>
        </authorList>
    </citation>
    <scope>NUCLEOTIDE SEQUENCE [LARGE SCALE GENOMIC DNA]</scope>
    <source>
        <strain evidence="3">DSM 15908 / JCM 11604 / IC-154</strain>
    </source>
</reference>
<dbReference type="STRING" id="1056495.Calag_0944"/>
<keyword evidence="3" id="KW-1185">Reference proteome</keyword>
<dbReference type="SUPFAM" id="SSF51735">
    <property type="entry name" value="NAD(P)-binding Rossmann-fold domains"/>
    <property type="match status" value="1"/>
</dbReference>
<dbReference type="Proteomes" id="UP000010469">
    <property type="component" value="Chromosome"/>
</dbReference>
<sequence length="300" mass="34138">MVMKLLITGITSLPGYKTVIEGIEKNHEIVGIYHEKIPDLKIKLIKADLTNKMLTQDIIIKEKPDAIIHIAGMGDVDNCEVEKEKCFNSNYLSTLNIVKVSNAFNIHMIYLSTDYVFDGQKGNYKENETPNPINYYGLTKLLGESSVKTLTNYAIVRTSTIYGIGIGRSNFAMYLINKLKNGEEIKAVVDQFTSPTNTTLLAKALIEIAEKRLIGVFHVGGERLSRYEFAVKLAEKMGFDTDLIRKTYINEMKWKAKRPIDSSLNFDNTKKFIDINFYETENALNILKSEYYSLKVEKDN</sequence>
<feature type="domain" description="RmlD-like substrate binding" evidence="1">
    <location>
        <begin position="3"/>
        <end position="285"/>
    </location>
</feature>
<dbReference type="GO" id="GO:0048270">
    <property type="term" value="F:methionine adenosyltransferase regulator activity"/>
    <property type="evidence" value="ECO:0007669"/>
    <property type="project" value="TreeGrafter"/>
</dbReference>
<dbReference type="GO" id="GO:0048269">
    <property type="term" value="C:methionine adenosyltransferase complex"/>
    <property type="evidence" value="ECO:0007669"/>
    <property type="project" value="TreeGrafter"/>
</dbReference>
<protein>
    <submittedName>
        <fullName evidence="2">dTDP-4-dehydrorhamnose reductase</fullName>
    </submittedName>
</protein>
<dbReference type="FunCoup" id="L0ACB3">
    <property type="interactions" value="76"/>
</dbReference>
<dbReference type="Gene3D" id="3.90.25.10">
    <property type="entry name" value="UDP-galactose 4-epimerase, domain 1"/>
    <property type="match status" value="1"/>
</dbReference>
<dbReference type="Gene3D" id="3.40.50.720">
    <property type="entry name" value="NAD(P)-binding Rossmann-like Domain"/>
    <property type="match status" value="1"/>
</dbReference>
<dbReference type="CDD" id="cd05254">
    <property type="entry name" value="dTDP_HR_like_SDR_e"/>
    <property type="match status" value="1"/>
</dbReference>
<gene>
    <name evidence="2" type="ordered locus">Calag_0944</name>
</gene>
<dbReference type="GO" id="GO:0006556">
    <property type="term" value="P:S-adenosylmethionine biosynthetic process"/>
    <property type="evidence" value="ECO:0007669"/>
    <property type="project" value="TreeGrafter"/>
</dbReference>
<dbReference type="EMBL" id="CP003378">
    <property type="protein sequence ID" value="AFZ70675.1"/>
    <property type="molecule type" value="Genomic_DNA"/>
</dbReference>
<dbReference type="InterPro" id="IPR029903">
    <property type="entry name" value="RmlD-like-bd"/>
</dbReference>
<dbReference type="KEGG" id="clg:Calag_0944"/>
<dbReference type="PANTHER" id="PTHR10491">
    <property type="entry name" value="DTDP-4-DEHYDRORHAMNOSE REDUCTASE"/>
    <property type="match status" value="1"/>
</dbReference>
<organism evidence="2 3">
    <name type="scientific">Caldisphaera lagunensis (strain DSM 15908 / JCM 11604 / ANMR 0165 / IC-154)</name>
    <dbReference type="NCBI Taxonomy" id="1056495"/>
    <lineage>
        <taxon>Archaea</taxon>
        <taxon>Thermoproteota</taxon>
        <taxon>Thermoprotei</taxon>
        <taxon>Acidilobales</taxon>
        <taxon>Caldisphaeraceae</taxon>
        <taxon>Caldisphaera</taxon>
    </lineage>
</organism>